<sequence>MWLMENCIADLAPEVVAAVPQKIRSTRTVAEALMNNSWPTDIQGGLSMIGQYDYFMLSDVIQDIALSLDEDQHTWKFEASGTFTSRSAYRAFFNGSTTFEPWCLIWKTWTPGKCEFFLWLAIRNMCWTADHLQKRGLKHPEKCVLCDQEEETAQHILTSCVFARKFWHEILALLGLADRAPGLDDNTFAKWWRKASKRTPK</sequence>
<reference evidence="2" key="1">
    <citation type="journal article" date="2018" name="DNA Res.">
        <title>Multiple hybrid de novo genome assembly of finger millet, an orphan allotetraploid crop.</title>
        <authorList>
            <person name="Hatakeyama M."/>
            <person name="Aluri S."/>
            <person name="Balachadran M.T."/>
            <person name="Sivarajan S.R."/>
            <person name="Patrignani A."/>
            <person name="Gruter S."/>
            <person name="Poveda L."/>
            <person name="Shimizu-Inatsugi R."/>
            <person name="Baeten J."/>
            <person name="Francoijs K.J."/>
            <person name="Nataraja K.N."/>
            <person name="Reddy Y.A.N."/>
            <person name="Phadnis S."/>
            <person name="Ravikumar R.L."/>
            <person name="Schlapbach R."/>
            <person name="Sreeman S.M."/>
            <person name="Shimizu K.K."/>
        </authorList>
    </citation>
    <scope>NUCLEOTIDE SEQUENCE</scope>
</reference>
<evidence type="ECO:0000259" key="1">
    <source>
        <dbReference type="Pfam" id="PF13966"/>
    </source>
</evidence>
<organism evidence="2 3">
    <name type="scientific">Eleusine coracana subsp. coracana</name>
    <dbReference type="NCBI Taxonomy" id="191504"/>
    <lineage>
        <taxon>Eukaryota</taxon>
        <taxon>Viridiplantae</taxon>
        <taxon>Streptophyta</taxon>
        <taxon>Embryophyta</taxon>
        <taxon>Tracheophyta</taxon>
        <taxon>Spermatophyta</taxon>
        <taxon>Magnoliopsida</taxon>
        <taxon>Liliopsida</taxon>
        <taxon>Poales</taxon>
        <taxon>Poaceae</taxon>
        <taxon>PACMAD clade</taxon>
        <taxon>Chloridoideae</taxon>
        <taxon>Cynodonteae</taxon>
        <taxon>Eleusininae</taxon>
        <taxon>Eleusine</taxon>
    </lineage>
</organism>
<dbReference type="AlphaFoldDB" id="A0AAV5DPK0"/>
<comment type="caution">
    <text evidence="2">The sequence shown here is derived from an EMBL/GenBank/DDBJ whole genome shotgun (WGS) entry which is preliminary data.</text>
</comment>
<dbReference type="Pfam" id="PF13966">
    <property type="entry name" value="zf-RVT"/>
    <property type="match status" value="1"/>
</dbReference>
<dbReference type="Proteomes" id="UP001054889">
    <property type="component" value="Unassembled WGS sequence"/>
</dbReference>
<evidence type="ECO:0000313" key="3">
    <source>
        <dbReference type="Proteomes" id="UP001054889"/>
    </source>
</evidence>
<reference evidence="2" key="2">
    <citation type="submission" date="2021-12" db="EMBL/GenBank/DDBJ databases">
        <title>Resequencing data analysis of finger millet.</title>
        <authorList>
            <person name="Hatakeyama M."/>
            <person name="Aluri S."/>
            <person name="Balachadran M.T."/>
            <person name="Sivarajan S.R."/>
            <person name="Poveda L."/>
            <person name="Shimizu-Inatsugi R."/>
            <person name="Schlapbach R."/>
            <person name="Sreeman S.M."/>
            <person name="Shimizu K.K."/>
        </authorList>
    </citation>
    <scope>NUCLEOTIDE SEQUENCE</scope>
</reference>
<name>A0AAV5DPK0_ELECO</name>
<dbReference type="EMBL" id="BQKI01000021">
    <property type="protein sequence ID" value="GJN12120.1"/>
    <property type="molecule type" value="Genomic_DNA"/>
</dbReference>
<protein>
    <recommendedName>
        <fullName evidence="1">Reverse transcriptase zinc-binding domain-containing protein</fullName>
    </recommendedName>
</protein>
<proteinExistence type="predicted"/>
<feature type="domain" description="Reverse transcriptase zinc-binding" evidence="1">
    <location>
        <begin position="83"/>
        <end position="167"/>
    </location>
</feature>
<dbReference type="InterPro" id="IPR026960">
    <property type="entry name" value="RVT-Znf"/>
</dbReference>
<evidence type="ECO:0000313" key="2">
    <source>
        <dbReference type="EMBL" id="GJN12120.1"/>
    </source>
</evidence>
<accession>A0AAV5DPK0</accession>
<gene>
    <name evidence="2" type="primary">ga30372</name>
    <name evidence="2" type="ORF">PR202_ga30372</name>
</gene>
<keyword evidence="3" id="KW-1185">Reference proteome</keyword>